<evidence type="ECO:0000313" key="8">
    <source>
        <dbReference type="Proteomes" id="UP000515561"/>
    </source>
</evidence>
<keyword evidence="6" id="KW-0472">Membrane</keyword>
<proteinExistence type="inferred from homology"/>
<evidence type="ECO:0000256" key="2">
    <source>
        <dbReference type="ARBA" id="ARBA00004141"/>
    </source>
</evidence>
<dbReference type="KEGG" id="acel:acsn021_12680"/>
<evidence type="ECO:0000256" key="4">
    <source>
        <dbReference type="ARBA" id="ARBA00022692"/>
    </source>
</evidence>
<dbReference type="Proteomes" id="UP000515561">
    <property type="component" value="Chromosome"/>
</dbReference>
<name>A0A6S6QXC9_9FIRM</name>
<dbReference type="GO" id="GO:0016020">
    <property type="term" value="C:membrane"/>
    <property type="evidence" value="ECO:0007669"/>
    <property type="project" value="UniProtKB-SubCell"/>
</dbReference>
<comment type="cofactor">
    <cofactor evidence="1">
        <name>Zn(2+)</name>
        <dbReference type="ChEBI" id="CHEBI:29105"/>
    </cofactor>
</comment>
<keyword evidence="4" id="KW-0812">Transmembrane</keyword>
<accession>A0A6S6QXC9</accession>
<organism evidence="7 8">
    <name type="scientific">Anaerocolumna cellulosilytica</name>
    <dbReference type="NCBI Taxonomy" id="433286"/>
    <lineage>
        <taxon>Bacteria</taxon>
        <taxon>Bacillati</taxon>
        <taxon>Bacillota</taxon>
        <taxon>Clostridia</taxon>
        <taxon>Lachnospirales</taxon>
        <taxon>Lachnospiraceae</taxon>
        <taxon>Anaerocolumna</taxon>
    </lineage>
</organism>
<dbReference type="EMBL" id="AP023367">
    <property type="protein sequence ID" value="BCJ93699.1"/>
    <property type="molecule type" value="Genomic_DNA"/>
</dbReference>
<sequence>MKTKRNKSKGKWGQCFLMLFMMAIGAMWGSYIAKYIDYMETEKTIGEISFWVVLLFLGIYVGSLLQIIIHESGHLLFGRMTGYQFSSFRIGSFMWIKENGTYSVRRLTLAGTGGQCLMAPPEMKNGTFPYVLYNMGGSIINILSAVVFAGASFLTRDIPIVTNFFILLVVIGVVYGVVNGIPMRLKEINNDGYNAIALGKDPEALRSFWIQLKCSELSIKGVRVKDMPEEWFKIPSPEALKNSMNAFLGVLACSRMMEQMEFEKAEQVIRELLQSDTGLVGLHRSLMTADLIYCELVGENRPDNLADLLSKQQKKFMKAMKNFPSVQRTEYAYALISEKDTVKAQKIKAAFEKTASKYPHTGDIANERELMVYAEHKYGA</sequence>
<evidence type="ECO:0000256" key="1">
    <source>
        <dbReference type="ARBA" id="ARBA00001947"/>
    </source>
</evidence>
<dbReference type="GO" id="GO:0006508">
    <property type="term" value="P:proteolysis"/>
    <property type="evidence" value="ECO:0007669"/>
    <property type="project" value="InterPro"/>
</dbReference>
<evidence type="ECO:0000256" key="6">
    <source>
        <dbReference type="ARBA" id="ARBA00023136"/>
    </source>
</evidence>
<dbReference type="AlphaFoldDB" id="A0A6S6QXC9"/>
<evidence type="ECO:0000313" key="7">
    <source>
        <dbReference type="EMBL" id="BCJ93699.1"/>
    </source>
</evidence>
<protein>
    <submittedName>
        <fullName evidence="7">Uncharacterized protein</fullName>
    </submittedName>
</protein>
<dbReference type="Pfam" id="PF02163">
    <property type="entry name" value="Peptidase_M50"/>
    <property type="match status" value="1"/>
</dbReference>
<evidence type="ECO:0000256" key="3">
    <source>
        <dbReference type="ARBA" id="ARBA00007931"/>
    </source>
</evidence>
<comment type="subcellular location">
    <subcellularLocation>
        <location evidence="2">Membrane</location>
        <topology evidence="2">Multi-pass membrane protein</topology>
    </subcellularLocation>
</comment>
<dbReference type="RefSeq" id="WP_184092907.1">
    <property type="nucleotide sequence ID" value="NZ_AP023367.1"/>
</dbReference>
<gene>
    <name evidence="7" type="ORF">acsn021_12680</name>
</gene>
<reference evidence="7 8" key="1">
    <citation type="journal article" date="2016" name="Int. J. Syst. Evol. Microbiol.">
        <title>Descriptions of Anaerotaenia torta gen. nov., sp. nov. and Anaerocolumna cellulosilytica gen. nov., sp. nov. isolated from a methanogenic reactor of cattle waste.</title>
        <authorList>
            <person name="Uek A."/>
            <person name="Ohtaki Y."/>
            <person name="Kaku N."/>
            <person name="Ueki K."/>
        </authorList>
    </citation>
    <scope>NUCLEOTIDE SEQUENCE [LARGE SCALE GENOMIC DNA]</scope>
    <source>
        <strain evidence="7 8">SN021</strain>
    </source>
</reference>
<dbReference type="InterPro" id="IPR008915">
    <property type="entry name" value="Peptidase_M50"/>
</dbReference>
<keyword evidence="5" id="KW-1133">Transmembrane helix</keyword>
<keyword evidence="8" id="KW-1185">Reference proteome</keyword>
<comment type="similarity">
    <text evidence="3">Belongs to the peptidase M50B family.</text>
</comment>
<evidence type="ECO:0000256" key="5">
    <source>
        <dbReference type="ARBA" id="ARBA00022989"/>
    </source>
</evidence>